<comment type="caution">
    <text evidence="1">The sequence shown here is derived from an EMBL/GenBank/DDBJ whole genome shotgun (WGS) entry which is preliminary data.</text>
</comment>
<protein>
    <submittedName>
        <fullName evidence="1">Uncharacterized protein</fullName>
    </submittedName>
</protein>
<sequence>MSLLLVSPNLAAQGPIGGFPVARGEVAIAPAYSVERYDTYLGAGGAPEDRSVTTTGYSLFVEAGLNDQTALVATLPYLRTEDRSGSLQDASLWIKYKNFDQRERKGAQRVFTAVGLSFPVGNYATTGIAALGQRASVFHGRLVYQYQFDSGFFVHGQSGIDFQFAPESRSTWPLLLRTGYGSRYFYLEGWMEFITALEPGTAVQTATAGSGSSWRRLGGTVYLPVLPWAGVVAGGAYVLGGEYIGQSSRYNLGLVIKLVPEAAE</sequence>
<dbReference type="Pfam" id="PF13557">
    <property type="entry name" value="Phenol_MetA_deg"/>
    <property type="match status" value="1"/>
</dbReference>
<keyword evidence="2" id="KW-1185">Reference proteome</keyword>
<dbReference type="Proteomes" id="UP000226437">
    <property type="component" value="Unassembled WGS sequence"/>
</dbReference>
<accession>A0A2G0CG21</accession>
<reference evidence="1 2" key="1">
    <citation type="submission" date="2017-10" db="EMBL/GenBank/DDBJ databases">
        <title>The draft genome sequence of Lewinella marina KCTC 32374.</title>
        <authorList>
            <person name="Wang K."/>
        </authorList>
    </citation>
    <scope>NUCLEOTIDE SEQUENCE [LARGE SCALE GENOMIC DNA]</scope>
    <source>
        <strain evidence="1 2">MKG-38</strain>
    </source>
</reference>
<dbReference type="AlphaFoldDB" id="A0A2G0CG21"/>
<proteinExistence type="predicted"/>
<dbReference type="InterPro" id="IPR025737">
    <property type="entry name" value="FApF"/>
</dbReference>
<dbReference type="EMBL" id="PDLO01000002">
    <property type="protein sequence ID" value="PHK98935.1"/>
    <property type="molecule type" value="Genomic_DNA"/>
</dbReference>
<name>A0A2G0CG21_9BACT</name>
<organism evidence="1 2">
    <name type="scientific">Neolewinella marina</name>
    <dbReference type="NCBI Taxonomy" id="438751"/>
    <lineage>
        <taxon>Bacteria</taxon>
        <taxon>Pseudomonadati</taxon>
        <taxon>Bacteroidota</taxon>
        <taxon>Saprospiria</taxon>
        <taxon>Saprospirales</taxon>
        <taxon>Lewinellaceae</taxon>
        <taxon>Neolewinella</taxon>
    </lineage>
</organism>
<gene>
    <name evidence="1" type="ORF">CGL56_05600</name>
</gene>
<evidence type="ECO:0000313" key="2">
    <source>
        <dbReference type="Proteomes" id="UP000226437"/>
    </source>
</evidence>
<evidence type="ECO:0000313" key="1">
    <source>
        <dbReference type="EMBL" id="PHK98935.1"/>
    </source>
</evidence>